<feature type="compositionally biased region" description="Basic and acidic residues" evidence="1">
    <location>
        <begin position="10"/>
        <end position="22"/>
    </location>
</feature>
<dbReference type="AlphaFoldDB" id="A0A4Y2TR66"/>
<protein>
    <submittedName>
        <fullName evidence="2">Uncharacterized protein</fullName>
    </submittedName>
</protein>
<sequence>MELTKRAAQRKLDERAAQRRTDETCCPMVKQTKRAAHRNRRNVLPNEQTSCRSNETDETCCPMEQMKHETCFLPNGTDENVLPNGTDETCCPMEQTKRAAQWNGDERKGPMNRRKQKGSNGTDETCCPMEQTNETCSPIELTKKRAAQWN</sequence>
<name>A0A4Y2TR66_ARAVE</name>
<accession>A0A4Y2TR66</accession>
<organism evidence="2 3">
    <name type="scientific">Araneus ventricosus</name>
    <name type="common">Orbweaver spider</name>
    <name type="synonym">Epeira ventricosa</name>
    <dbReference type="NCBI Taxonomy" id="182803"/>
    <lineage>
        <taxon>Eukaryota</taxon>
        <taxon>Metazoa</taxon>
        <taxon>Ecdysozoa</taxon>
        <taxon>Arthropoda</taxon>
        <taxon>Chelicerata</taxon>
        <taxon>Arachnida</taxon>
        <taxon>Araneae</taxon>
        <taxon>Araneomorphae</taxon>
        <taxon>Entelegynae</taxon>
        <taxon>Araneoidea</taxon>
        <taxon>Araneidae</taxon>
        <taxon>Araneus</taxon>
    </lineage>
</organism>
<reference evidence="2 3" key="1">
    <citation type="journal article" date="2019" name="Sci. Rep.">
        <title>Orb-weaving spider Araneus ventricosus genome elucidates the spidroin gene catalogue.</title>
        <authorList>
            <person name="Kono N."/>
            <person name="Nakamura H."/>
            <person name="Ohtoshi R."/>
            <person name="Moran D.A.P."/>
            <person name="Shinohara A."/>
            <person name="Yoshida Y."/>
            <person name="Fujiwara M."/>
            <person name="Mori M."/>
            <person name="Tomita M."/>
            <person name="Arakawa K."/>
        </authorList>
    </citation>
    <scope>NUCLEOTIDE SEQUENCE [LARGE SCALE GENOMIC DNA]</scope>
</reference>
<evidence type="ECO:0000313" key="3">
    <source>
        <dbReference type="Proteomes" id="UP000499080"/>
    </source>
</evidence>
<evidence type="ECO:0000313" key="2">
    <source>
        <dbReference type="EMBL" id="GBO01586.1"/>
    </source>
</evidence>
<proteinExistence type="predicted"/>
<feature type="region of interest" description="Disordered" evidence="1">
    <location>
        <begin position="99"/>
        <end position="126"/>
    </location>
</feature>
<dbReference type="Proteomes" id="UP000499080">
    <property type="component" value="Unassembled WGS sequence"/>
</dbReference>
<dbReference type="EMBL" id="BGPR01029658">
    <property type="protein sequence ID" value="GBO01586.1"/>
    <property type="molecule type" value="Genomic_DNA"/>
</dbReference>
<feature type="region of interest" description="Disordered" evidence="1">
    <location>
        <begin position="1"/>
        <end position="22"/>
    </location>
</feature>
<evidence type="ECO:0000256" key="1">
    <source>
        <dbReference type="SAM" id="MobiDB-lite"/>
    </source>
</evidence>
<keyword evidence="3" id="KW-1185">Reference proteome</keyword>
<comment type="caution">
    <text evidence="2">The sequence shown here is derived from an EMBL/GenBank/DDBJ whole genome shotgun (WGS) entry which is preliminary data.</text>
</comment>
<gene>
    <name evidence="2" type="ORF">AVEN_146964_1</name>
</gene>